<comment type="similarity">
    <text evidence="1 2">Belongs to the BioY family.</text>
</comment>
<protein>
    <recommendedName>
        <fullName evidence="2">Biotin transporter</fullName>
    </recommendedName>
</protein>
<dbReference type="Proteomes" id="UP000092687">
    <property type="component" value="Chromosome"/>
</dbReference>
<keyword evidence="5" id="KW-1185">Reference proteome</keyword>
<keyword evidence="2 3" id="KW-0472">Membrane</keyword>
<feature type="transmembrane region" description="Helical" evidence="3">
    <location>
        <begin position="59"/>
        <end position="76"/>
    </location>
</feature>
<evidence type="ECO:0000256" key="3">
    <source>
        <dbReference type="SAM" id="Phobius"/>
    </source>
</evidence>
<dbReference type="PANTHER" id="PTHR34295">
    <property type="entry name" value="BIOTIN TRANSPORTER BIOY"/>
    <property type="match status" value="1"/>
</dbReference>
<keyword evidence="2" id="KW-0813">Transport</keyword>
<reference evidence="5" key="1">
    <citation type="submission" date="2016-07" db="EMBL/GenBank/DDBJ databases">
        <authorList>
            <person name="See-Too W.S."/>
        </authorList>
    </citation>
    <scope>NUCLEOTIDE SEQUENCE [LARGE SCALE GENOMIC DNA]</scope>
    <source>
        <strain evidence="5">DSM 24743</strain>
    </source>
</reference>
<dbReference type="PANTHER" id="PTHR34295:SF1">
    <property type="entry name" value="BIOTIN TRANSPORTER BIOY"/>
    <property type="match status" value="1"/>
</dbReference>
<evidence type="ECO:0000313" key="5">
    <source>
        <dbReference type="Proteomes" id="UP000092687"/>
    </source>
</evidence>
<dbReference type="KEGG" id="phc:BBI08_05340"/>
<sequence>MTTANVKLRMMIVTSLFAAIIGIFAQITIPLPLVPITGQTLAIGLAATILGAKYGTLSVLVYLGLGAIGIPVFAQMSGGLGSLFGPTGGYLIGFLPAAFIIGYYLEKTSYTFMNALIANVIGMFITLTFGTIWLMMFANLSWTGAFMGGFFPFILVGLIKAALAAWIGILVRNRLESAKLLYI</sequence>
<keyword evidence="3" id="KW-0812">Transmembrane</keyword>
<evidence type="ECO:0000256" key="2">
    <source>
        <dbReference type="PIRNR" id="PIRNR016661"/>
    </source>
</evidence>
<gene>
    <name evidence="4" type="ORF">BBI08_05340</name>
</gene>
<feature type="transmembrane region" description="Helical" evidence="3">
    <location>
        <begin position="12"/>
        <end position="29"/>
    </location>
</feature>
<proteinExistence type="inferred from homology"/>
<organism evidence="4 5">
    <name type="scientific">Planococcus halocryophilus</name>
    <dbReference type="NCBI Taxonomy" id="1215089"/>
    <lineage>
        <taxon>Bacteria</taxon>
        <taxon>Bacillati</taxon>
        <taxon>Bacillota</taxon>
        <taxon>Bacilli</taxon>
        <taxon>Bacillales</taxon>
        <taxon>Caryophanaceae</taxon>
        <taxon>Planococcus</taxon>
    </lineage>
</organism>
<dbReference type="Pfam" id="PF02632">
    <property type="entry name" value="BioY"/>
    <property type="match status" value="1"/>
</dbReference>
<name>A0A1C7DP71_9BACL</name>
<dbReference type="GO" id="GO:0015225">
    <property type="term" value="F:biotin transmembrane transporter activity"/>
    <property type="evidence" value="ECO:0007669"/>
    <property type="project" value="UniProtKB-UniRule"/>
</dbReference>
<feature type="transmembrane region" description="Helical" evidence="3">
    <location>
        <begin position="35"/>
        <end position="52"/>
    </location>
</feature>
<reference evidence="5" key="2">
    <citation type="submission" date="2016-10" db="EMBL/GenBank/DDBJ databases">
        <authorList>
            <person name="See-Too W.S."/>
        </authorList>
    </citation>
    <scope>NUCLEOTIDE SEQUENCE [LARGE SCALE GENOMIC DNA]</scope>
    <source>
        <strain evidence="5">DSM 24743</strain>
    </source>
</reference>
<feature type="transmembrane region" description="Helical" evidence="3">
    <location>
        <begin position="150"/>
        <end position="171"/>
    </location>
</feature>
<comment type="subcellular location">
    <subcellularLocation>
        <location evidence="2">Cell membrane</location>
        <topology evidence="2">Multi-pass membrane protein</topology>
    </subcellularLocation>
</comment>
<dbReference type="RefSeq" id="WP_008498503.1">
    <property type="nucleotide sequence ID" value="NZ_CP016537.2"/>
</dbReference>
<feature type="transmembrane region" description="Helical" evidence="3">
    <location>
        <begin position="117"/>
        <end position="138"/>
    </location>
</feature>
<dbReference type="GO" id="GO:0005886">
    <property type="term" value="C:plasma membrane"/>
    <property type="evidence" value="ECO:0007669"/>
    <property type="project" value="UniProtKB-SubCell"/>
</dbReference>
<dbReference type="OrthoDB" id="9803495at2"/>
<evidence type="ECO:0000256" key="1">
    <source>
        <dbReference type="ARBA" id="ARBA00010692"/>
    </source>
</evidence>
<keyword evidence="2" id="KW-1003">Cell membrane</keyword>
<dbReference type="PIRSF" id="PIRSF016661">
    <property type="entry name" value="BioY"/>
    <property type="match status" value="1"/>
</dbReference>
<dbReference type="EMBL" id="CP016537">
    <property type="protein sequence ID" value="ANU13296.1"/>
    <property type="molecule type" value="Genomic_DNA"/>
</dbReference>
<dbReference type="STRING" id="1215089.BBI08_05340"/>
<keyword evidence="3" id="KW-1133">Transmembrane helix</keyword>
<accession>A0A1C7DP71</accession>
<feature type="transmembrane region" description="Helical" evidence="3">
    <location>
        <begin position="88"/>
        <end position="105"/>
    </location>
</feature>
<dbReference type="AlphaFoldDB" id="A0A1C7DP71"/>
<dbReference type="Gene3D" id="1.10.1760.20">
    <property type="match status" value="1"/>
</dbReference>
<dbReference type="InterPro" id="IPR003784">
    <property type="entry name" value="BioY"/>
</dbReference>
<evidence type="ECO:0000313" key="4">
    <source>
        <dbReference type="EMBL" id="ANU13296.1"/>
    </source>
</evidence>